<dbReference type="InterPro" id="IPR029069">
    <property type="entry name" value="HotDog_dom_sf"/>
</dbReference>
<evidence type="ECO:0000313" key="4">
    <source>
        <dbReference type="EMBL" id="KAF2173021.1"/>
    </source>
</evidence>
<proteinExistence type="inferred from homology"/>
<dbReference type="InterPro" id="IPR039298">
    <property type="entry name" value="ACOT13"/>
</dbReference>
<reference evidence="4" key="1">
    <citation type="journal article" date="2020" name="Stud. Mycol.">
        <title>101 Dothideomycetes genomes: a test case for predicting lifestyles and emergence of pathogens.</title>
        <authorList>
            <person name="Haridas S."/>
            <person name="Albert R."/>
            <person name="Binder M."/>
            <person name="Bloem J."/>
            <person name="Labutti K."/>
            <person name="Salamov A."/>
            <person name="Andreopoulos B."/>
            <person name="Baker S."/>
            <person name="Barry K."/>
            <person name="Bills G."/>
            <person name="Bluhm B."/>
            <person name="Cannon C."/>
            <person name="Castanera R."/>
            <person name="Culley D."/>
            <person name="Daum C."/>
            <person name="Ezra D."/>
            <person name="Gonzalez J."/>
            <person name="Henrissat B."/>
            <person name="Kuo A."/>
            <person name="Liang C."/>
            <person name="Lipzen A."/>
            <person name="Lutzoni F."/>
            <person name="Magnuson J."/>
            <person name="Mondo S."/>
            <person name="Nolan M."/>
            <person name="Ohm R."/>
            <person name="Pangilinan J."/>
            <person name="Park H.-J."/>
            <person name="Ramirez L."/>
            <person name="Alfaro M."/>
            <person name="Sun H."/>
            <person name="Tritt A."/>
            <person name="Yoshinaga Y."/>
            <person name="Zwiers L.-H."/>
            <person name="Turgeon B."/>
            <person name="Goodwin S."/>
            <person name="Spatafora J."/>
            <person name="Crous P."/>
            <person name="Grigoriev I."/>
        </authorList>
    </citation>
    <scope>NUCLEOTIDE SEQUENCE</scope>
    <source>
        <strain evidence="4">ATCC 36951</strain>
    </source>
</reference>
<evidence type="ECO:0000256" key="1">
    <source>
        <dbReference type="ARBA" id="ARBA00008324"/>
    </source>
</evidence>
<dbReference type="OrthoDB" id="2831072at2759"/>
<evidence type="ECO:0000259" key="3">
    <source>
        <dbReference type="Pfam" id="PF03061"/>
    </source>
</evidence>
<keyword evidence="5" id="KW-1185">Reference proteome</keyword>
<accession>A0A6A6D0Y0</accession>
<dbReference type="PANTHER" id="PTHR21660">
    <property type="entry name" value="THIOESTERASE SUPERFAMILY MEMBER-RELATED"/>
    <property type="match status" value="1"/>
</dbReference>
<organism evidence="4 5">
    <name type="scientific">Zasmidium cellare ATCC 36951</name>
    <dbReference type="NCBI Taxonomy" id="1080233"/>
    <lineage>
        <taxon>Eukaryota</taxon>
        <taxon>Fungi</taxon>
        <taxon>Dikarya</taxon>
        <taxon>Ascomycota</taxon>
        <taxon>Pezizomycotina</taxon>
        <taxon>Dothideomycetes</taxon>
        <taxon>Dothideomycetidae</taxon>
        <taxon>Mycosphaerellales</taxon>
        <taxon>Mycosphaerellaceae</taxon>
        <taxon>Zasmidium</taxon>
    </lineage>
</organism>
<keyword evidence="2" id="KW-0378">Hydrolase</keyword>
<dbReference type="CDD" id="cd03443">
    <property type="entry name" value="PaaI_thioesterase"/>
    <property type="match status" value="1"/>
</dbReference>
<dbReference type="Gene3D" id="3.10.129.10">
    <property type="entry name" value="Hotdog Thioesterase"/>
    <property type="match status" value="1"/>
</dbReference>
<evidence type="ECO:0000256" key="2">
    <source>
        <dbReference type="ARBA" id="ARBA00022801"/>
    </source>
</evidence>
<dbReference type="Proteomes" id="UP000799537">
    <property type="component" value="Unassembled WGS sequence"/>
</dbReference>
<dbReference type="GO" id="GO:0047617">
    <property type="term" value="F:fatty acyl-CoA hydrolase activity"/>
    <property type="evidence" value="ECO:0007669"/>
    <property type="project" value="InterPro"/>
</dbReference>
<name>A0A6A6D0Y0_ZASCE</name>
<sequence>MSNQKQKEPTWGILNDSQARTLMQWFQDSHADSVPQTNYDVAFMRSTTVRSATVQTPTTPAKAVFHFKVPPNYSNQPIGKHPQTTHGGAFGMFFDLPTSLTIIGCNFAGWESTGMTRRLDVTFLRPPVEGDDILIESEVIQIGKRLAVIRGVMKREKDGVMLATAQHDKYLPPIPHYVLDKPLPKL</sequence>
<gene>
    <name evidence="4" type="ORF">M409DRAFT_16971</name>
</gene>
<dbReference type="AlphaFoldDB" id="A0A6A6D0Y0"/>
<dbReference type="InterPro" id="IPR006683">
    <property type="entry name" value="Thioestr_dom"/>
</dbReference>
<dbReference type="GeneID" id="54557117"/>
<dbReference type="Pfam" id="PF03061">
    <property type="entry name" value="4HBT"/>
    <property type="match status" value="1"/>
</dbReference>
<dbReference type="RefSeq" id="XP_033673910.1">
    <property type="nucleotide sequence ID" value="XM_033803845.1"/>
</dbReference>
<comment type="similarity">
    <text evidence="1">Belongs to the thioesterase PaaI family.</text>
</comment>
<protein>
    <recommendedName>
        <fullName evidence="3">Thioesterase domain-containing protein</fullName>
    </recommendedName>
</protein>
<dbReference type="EMBL" id="ML993580">
    <property type="protein sequence ID" value="KAF2173021.1"/>
    <property type="molecule type" value="Genomic_DNA"/>
</dbReference>
<evidence type="ECO:0000313" key="5">
    <source>
        <dbReference type="Proteomes" id="UP000799537"/>
    </source>
</evidence>
<feature type="domain" description="Thioesterase" evidence="3">
    <location>
        <begin position="84"/>
        <end position="160"/>
    </location>
</feature>
<dbReference type="PANTHER" id="PTHR21660:SF1">
    <property type="entry name" value="ACYL-COENZYME A THIOESTERASE 13"/>
    <property type="match status" value="1"/>
</dbReference>
<dbReference type="SUPFAM" id="SSF54637">
    <property type="entry name" value="Thioesterase/thiol ester dehydrase-isomerase"/>
    <property type="match status" value="1"/>
</dbReference>